<dbReference type="eggNOG" id="COG1403">
    <property type="taxonomic scope" value="Bacteria"/>
</dbReference>
<evidence type="ECO:0000313" key="3">
    <source>
        <dbReference type="EMBL" id="AEV72847.1"/>
    </source>
</evidence>
<feature type="domain" description="HNH nuclease" evidence="2">
    <location>
        <begin position="358"/>
        <end position="409"/>
    </location>
</feature>
<sequence length="504" mass="54383">MFDSNFVGVTDAAVVAAIADGARAEAAAAARRLAAIAELKRRRVLDDDERARWACDGWDCAAAEVAAAMNITSRKASGQMRIAVALRDHLPAVAELFSRGDLSARVVGAITWRTQLITDEAVWAVIDRAIATRAGTWGPLAEDKLIAAVDALVLEFDKDALLHAKRAERTRDFFVGDREDENGVTSVWGRLNAADAAALKGKIAAMAATVCDNDPRTANERRADALRALADNNDHLPCACDTPNCPARENHPAPRSSVVVTVYTDQATLDGLQNTTQQQNTAPELTEPEAAAPQAAPAAPPSTPAPAAPVSAGTALLSGTEVMPTPLLAQLLRNGAKIRPLCTPIDAQPESGYRPSAQLARFVRGRDLTCRFPGCTAPAQNCDIDHVIPYPLGATHPSNLACLCRKHHLLKTFWTGDWKLELLPDGAAVWTSPTGKRYTTHPGSRSYFPDWDTHTGELPPPPTPQRFSTDRALMMPQRQRTRAQDRAARIKAERKHNNSDPPPF</sequence>
<dbReference type="STRING" id="710685.MycrhN_2257"/>
<proteinExistence type="predicted"/>
<dbReference type="RefSeq" id="WP_014210659.1">
    <property type="nucleotide sequence ID" value="NC_016604.1"/>
</dbReference>
<dbReference type="AlphaFoldDB" id="G8RT35"/>
<feature type="region of interest" description="Disordered" evidence="1">
    <location>
        <begin position="276"/>
        <end position="311"/>
    </location>
</feature>
<feature type="compositionally biased region" description="Basic and acidic residues" evidence="1">
    <location>
        <begin position="482"/>
        <end position="498"/>
    </location>
</feature>
<evidence type="ECO:0000256" key="1">
    <source>
        <dbReference type="SAM" id="MobiDB-lite"/>
    </source>
</evidence>
<dbReference type="Gene3D" id="1.10.30.50">
    <property type="match status" value="1"/>
</dbReference>
<evidence type="ECO:0000259" key="2">
    <source>
        <dbReference type="SMART" id="SM00507"/>
    </source>
</evidence>
<dbReference type="HOGENOM" id="CLU_021786_3_2_11"/>
<dbReference type="EMBL" id="CP003169">
    <property type="protein sequence ID" value="AEV72847.1"/>
    <property type="molecule type" value="Genomic_DNA"/>
</dbReference>
<dbReference type="OrthoDB" id="4775237at2"/>
<organism evidence="3 4">
    <name type="scientific">Mycolicibacterium rhodesiae (strain NBB3)</name>
    <name type="common">Mycobacterium rhodesiae</name>
    <dbReference type="NCBI Taxonomy" id="710685"/>
    <lineage>
        <taxon>Bacteria</taxon>
        <taxon>Bacillati</taxon>
        <taxon>Actinomycetota</taxon>
        <taxon>Actinomycetes</taxon>
        <taxon>Mycobacteriales</taxon>
        <taxon>Mycobacteriaceae</taxon>
        <taxon>Mycolicibacterium</taxon>
    </lineage>
</organism>
<protein>
    <recommendedName>
        <fullName evidence="2">HNH nuclease domain-containing protein</fullName>
    </recommendedName>
</protein>
<feature type="compositionally biased region" description="Low complexity" evidence="1">
    <location>
        <begin position="281"/>
        <end position="297"/>
    </location>
</feature>
<dbReference type="InterPro" id="IPR003615">
    <property type="entry name" value="HNH_nuc"/>
</dbReference>
<dbReference type="CDD" id="cd00085">
    <property type="entry name" value="HNHc"/>
    <property type="match status" value="1"/>
</dbReference>
<accession>G8RT35</accession>
<dbReference type="Proteomes" id="UP000005442">
    <property type="component" value="Chromosome"/>
</dbReference>
<gene>
    <name evidence="3" type="ordered locus">MycrhN_2257</name>
</gene>
<keyword evidence="4" id="KW-1185">Reference proteome</keyword>
<dbReference type="PATRIC" id="fig|710685.3.peg.2258"/>
<name>G8RT35_MYCRN</name>
<dbReference type="SMART" id="SM00507">
    <property type="entry name" value="HNHc"/>
    <property type="match status" value="1"/>
</dbReference>
<dbReference type="InterPro" id="IPR003870">
    <property type="entry name" value="DUF222"/>
</dbReference>
<dbReference type="Pfam" id="PF02720">
    <property type="entry name" value="DUF222"/>
    <property type="match status" value="1"/>
</dbReference>
<dbReference type="KEGG" id="mrh:MycrhN_2257"/>
<feature type="compositionally biased region" description="Pro residues" evidence="1">
    <location>
        <begin position="298"/>
        <end position="307"/>
    </location>
</feature>
<evidence type="ECO:0000313" key="4">
    <source>
        <dbReference type="Proteomes" id="UP000005442"/>
    </source>
</evidence>
<feature type="region of interest" description="Disordered" evidence="1">
    <location>
        <begin position="450"/>
        <end position="504"/>
    </location>
</feature>
<reference evidence="3 4" key="1">
    <citation type="submission" date="2011-12" db="EMBL/GenBank/DDBJ databases">
        <title>Complete sequence of Mycobacterium rhodesiae NBB3.</title>
        <authorList>
            <consortium name="US DOE Joint Genome Institute"/>
            <person name="Lucas S."/>
            <person name="Han J."/>
            <person name="Lapidus A."/>
            <person name="Cheng J.-F."/>
            <person name="Goodwin L."/>
            <person name="Pitluck S."/>
            <person name="Peters L."/>
            <person name="Mikhailova N."/>
            <person name="Gu W."/>
            <person name="Detter J.C."/>
            <person name="Han C."/>
            <person name="Tapia R."/>
            <person name="Land M."/>
            <person name="Hauser L."/>
            <person name="Kyrpides N."/>
            <person name="Ivanova N."/>
            <person name="Pagani I."/>
            <person name="Mattes T."/>
            <person name="Holmes A."/>
            <person name="Rutledge P."/>
            <person name="Paulsen I."/>
            <person name="Coleman N."/>
            <person name="Woyke T."/>
        </authorList>
    </citation>
    <scope>NUCLEOTIDE SEQUENCE [LARGE SCALE GENOMIC DNA]</scope>
    <source>
        <strain evidence="3 4">NBB3</strain>
    </source>
</reference>